<dbReference type="SUPFAM" id="SSF52954">
    <property type="entry name" value="Class II aaRS ABD-related"/>
    <property type="match status" value="1"/>
</dbReference>
<evidence type="ECO:0000259" key="10">
    <source>
        <dbReference type="PROSITE" id="PS50862"/>
    </source>
</evidence>
<gene>
    <name evidence="9" type="primary">hisS</name>
    <name evidence="11" type="ORF">IV60_GL000123</name>
</gene>
<protein>
    <recommendedName>
        <fullName evidence="9">Histidine--tRNA ligase</fullName>
        <ecNumber evidence="9">6.1.1.21</ecNumber>
    </recommendedName>
    <alternativeName>
        <fullName evidence="9">Histidyl-tRNA synthetase</fullName>
        <shortName evidence="9">HisRS</shortName>
    </alternativeName>
</protein>
<dbReference type="Pfam" id="PF03129">
    <property type="entry name" value="HGTP_anticodon"/>
    <property type="match status" value="1"/>
</dbReference>
<dbReference type="SUPFAM" id="SSF55681">
    <property type="entry name" value="Class II aaRS and biotin synthetases"/>
    <property type="match status" value="1"/>
</dbReference>
<comment type="subcellular location">
    <subcellularLocation>
        <location evidence="9">Cytoplasm</location>
    </subcellularLocation>
</comment>
<evidence type="ECO:0000256" key="6">
    <source>
        <dbReference type="ARBA" id="ARBA00022917"/>
    </source>
</evidence>
<evidence type="ECO:0000256" key="7">
    <source>
        <dbReference type="ARBA" id="ARBA00023146"/>
    </source>
</evidence>
<dbReference type="Gene3D" id="3.30.930.10">
    <property type="entry name" value="Bira Bifunctional Protein, Domain 2"/>
    <property type="match status" value="1"/>
</dbReference>
<keyword evidence="6 9" id="KW-0648">Protein biosynthesis</keyword>
<reference evidence="11 12" key="1">
    <citation type="journal article" date="2015" name="Genome Announc.">
        <title>Expanding the biotechnology potential of lactobacilli through comparative genomics of 213 strains and associated genera.</title>
        <authorList>
            <person name="Sun Z."/>
            <person name="Harris H.M."/>
            <person name="McCann A."/>
            <person name="Guo C."/>
            <person name="Argimon S."/>
            <person name="Zhang W."/>
            <person name="Yang X."/>
            <person name="Jeffery I.B."/>
            <person name="Cooney J.C."/>
            <person name="Kagawa T.F."/>
            <person name="Liu W."/>
            <person name="Song Y."/>
            <person name="Salvetti E."/>
            <person name="Wrobel A."/>
            <person name="Rasinkangas P."/>
            <person name="Parkhill J."/>
            <person name="Rea M.C."/>
            <person name="O'Sullivan O."/>
            <person name="Ritari J."/>
            <person name="Douillard F.P."/>
            <person name="Paul Ross R."/>
            <person name="Yang R."/>
            <person name="Briner A.E."/>
            <person name="Felis G.E."/>
            <person name="de Vos W.M."/>
            <person name="Barrangou R."/>
            <person name="Klaenhammer T.R."/>
            <person name="Caufield P.W."/>
            <person name="Cui Y."/>
            <person name="Zhang H."/>
            <person name="O'Toole P.W."/>
        </authorList>
    </citation>
    <scope>NUCLEOTIDE SEQUENCE [LARGE SCALE GENOMIC DNA]</scope>
    <source>
        <strain evidence="11 12">DSM 7090</strain>
    </source>
</reference>
<keyword evidence="5 9" id="KW-0067">ATP-binding</keyword>
<organism evidence="11 12">
    <name type="scientific">Lancefieldella rimae</name>
    <dbReference type="NCBI Taxonomy" id="1383"/>
    <lineage>
        <taxon>Bacteria</taxon>
        <taxon>Bacillati</taxon>
        <taxon>Actinomycetota</taxon>
        <taxon>Coriobacteriia</taxon>
        <taxon>Coriobacteriales</taxon>
        <taxon>Atopobiaceae</taxon>
        <taxon>Lancefieldella</taxon>
    </lineage>
</organism>
<dbReference type="PIRSF" id="PIRSF001549">
    <property type="entry name" value="His-tRNA_synth"/>
    <property type="match status" value="1"/>
</dbReference>
<comment type="similarity">
    <text evidence="1 9">Belongs to the class-II aminoacyl-tRNA synthetase family.</text>
</comment>
<dbReference type="CDD" id="cd00859">
    <property type="entry name" value="HisRS_anticodon"/>
    <property type="match status" value="1"/>
</dbReference>
<dbReference type="HAMAP" id="MF_00127">
    <property type="entry name" value="His_tRNA_synth"/>
    <property type="match status" value="1"/>
</dbReference>
<keyword evidence="3 9" id="KW-0436">Ligase</keyword>
<dbReference type="InterPro" id="IPR033656">
    <property type="entry name" value="HisRS_anticodon"/>
</dbReference>
<dbReference type="Pfam" id="PF13393">
    <property type="entry name" value="tRNA-synt_His"/>
    <property type="match status" value="1"/>
</dbReference>
<comment type="subunit">
    <text evidence="9">Homodimer.</text>
</comment>
<evidence type="ECO:0000256" key="2">
    <source>
        <dbReference type="ARBA" id="ARBA00022490"/>
    </source>
</evidence>
<dbReference type="EMBL" id="JQCP01000001">
    <property type="protein sequence ID" value="KRO02952.1"/>
    <property type="molecule type" value="Genomic_DNA"/>
</dbReference>
<dbReference type="InterPro" id="IPR045864">
    <property type="entry name" value="aa-tRNA-synth_II/BPL/LPL"/>
</dbReference>
<dbReference type="Gene3D" id="3.40.50.800">
    <property type="entry name" value="Anticodon-binding domain"/>
    <property type="match status" value="1"/>
</dbReference>
<evidence type="ECO:0000256" key="8">
    <source>
        <dbReference type="ARBA" id="ARBA00047639"/>
    </source>
</evidence>
<dbReference type="PROSITE" id="PS50862">
    <property type="entry name" value="AA_TRNA_LIGASE_II"/>
    <property type="match status" value="1"/>
</dbReference>
<dbReference type="Proteomes" id="UP000051927">
    <property type="component" value="Unassembled WGS sequence"/>
</dbReference>
<keyword evidence="7 9" id="KW-0030">Aminoacyl-tRNA synthetase</keyword>
<dbReference type="NCBIfam" id="TIGR00442">
    <property type="entry name" value="hisS"/>
    <property type="match status" value="1"/>
</dbReference>
<evidence type="ECO:0000256" key="5">
    <source>
        <dbReference type="ARBA" id="ARBA00022840"/>
    </source>
</evidence>
<evidence type="ECO:0000256" key="1">
    <source>
        <dbReference type="ARBA" id="ARBA00008226"/>
    </source>
</evidence>
<dbReference type="InterPro" id="IPR015807">
    <property type="entry name" value="His-tRNA-ligase"/>
</dbReference>
<keyword evidence="2 9" id="KW-0963">Cytoplasm</keyword>
<sequence length="442" mass="48585">MTGGHMGQRIQGTEDLYGGYMRSWERMQDIARHLFGTYGFDRIETPAIEQVDTFVHGIGESTDVVRKEMFRVFSGALMEDLLASGSEAGLKPRQRMAMRPEGTAGVVRAAVEHNFVPQGAAPAKMWYAEAMFRGERPQKGRLRQFHQVGVEWLGASDPAADAESIIMLMQFFKELGFDTSRLKLMINSMGDAECRPAYREKVKQFILDHADRMCDDCIERAEINPLRAFDCKNESCQAVMKDAPLISDNLCDDCRAHYEQVKAYLDAAGIAYVEDPTLVRGLDYYTRTVFEVEALDAGIGAIGGGGRYDGLMELEGGKPTPGVGFAVGFERIMLALAAQGIETDIAAPCCVYVATTSAEEAREAFSVVLALRGAGIRTEADRTGRSLKAQFKQADKLGAKLCVVLGPDEVAAGVATLRDMTTHEQIQVPADRLVEEVRQRLA</sequence>
<dbReference type="EC" id="6.1.1.21" evidence="9"/>
<dbReference type="CDD" id="cd00773">
    <property type="entry name" value="HisRS-like_core"/>
    <property type="match status" value="1"/>
</dbReference>
<dbReference type="PANTHER" id="PTHR43707:SF1">
    <property type="entry name" value="HISTIDINE--TRNA LIGASE, MITOCHONDRIAL-RELATED"/>
    <property type="match status" value="1"/>
</dbReference>
<dbReference type="PANTHER" id="PTHR43707">
    <property type="entry name" value="HISTIDYL-TRNA SYNTHETASE"/>
    <property type="match status" value="1"/>
</dbReference>
<dbReference type="InterPro" id="IPR004516">
    <property type="entry name" value="HisRS/HisZ"/>
</dbReference>
<keyword evidence="12" id="KW-1185">Reference proteome</keyword>
<feature type="domain" description="Aminoacyl-transfer RNA synthetases class-II family profile" evidence="10">
    <location>
        <begin position="11"/>
        <end position="348"/>
    </location>
</feature>
<evidence type="ECO:0000256" key="9">
    <source>
        <dbReference type="HAMAP-Rule" id="MF_00127"/>
    </source>
</evidence>
<evidence type="ECO:0000313" key="12">
    <source>
        <dbReference type="Proteomes" id="UP000051927"/>
    </source>
</evidence>
<comment type="catalytic activity">
    <reaction evidence="8 9">
        <text>tRNA(His) + L-histidine + ATP = L-histidyl-tRNA(His) + AMP + diphosphate + H(+)</text>
        <dbReference type="Rhea" id="RHEA:17313"/>
        <dbReference type="Rhea" id="RHEA-COMP:9665"/>
        <dbReference type="Rhea" id="RHEA-COMP:9689"/>
        <dbReference type="ChEBI" id="CHEBI:15378"/>
        <dbReference type="ChEBI" id="CHEBI:30616"/>
        <dbReference type="ChEBI" id="CHEBI:33019"/>
        <dbReference type="ChEBI" id="CHEBI:57595"/>
        <dbReference type="ChEBI" id="CHEBI:78442"/>
        <dbReference type="ChEBI" id="CHEBI:78527"/>
        <dbReference type="ChEBI" id="CHEBI:456215"/>
        <dbReference type="EC" id="6.1.1.21"/>
    </reaction>
</comment>
<comment type="caution">
    <text evidence="11">The sequence shown here is derived from an EMBL/GenBank/DDBJ whole genome shotgun (WGS) entry which is preliminary data.</text>
</comment>
<evidence type="ECO:0000256" key="4">
    <source>
        <dbReference type="ARBA" id="ARBA00022741"/>
    </source>
</evidence>
<evidence type="ECO:0000313" key="11">
    <source>
        <dbReference type="EMBL" id="KRO02952.1"/>
    </source>
</evidence>
<proteinExistence type="inferred from homology"/>
<name>A0ABR5Q1B7_9ACTN</name>
<keyword evidence="4 9" id="KW-0547">Nucleotide-binding</keyword>
<dbReference type="InterPro" id="IPR041715">
    <property type="entry name" value="HisRS-like_core"/>
</dbReference>
<dbReference type="InterPro" id="IPR006195">
    <property type="entry name" value="aa-tRNA-synth_II"/>
</dbReference>
<accession>A0ABR5Q1B7</accession>
<dbReference type="InterPro" id="IPR004154">
    <property type="entry name" value="Anticodon-bd"/>
</dbReference>
<evidence type="ECO:0000256" key="3">
    <source>
        <dbReference type="ARBA" id="ARBA00022598"/>
    </source>
</evidence>
<dbReference type="InterPro" id="IPR036621">
    <property type="entry name" value="Anticodon-bd_dom_sf"/>
</dbReference>